<dbReference type="GO" id="GO:0003824">
    <property type="term" value="F:catalytic activity"/>
    <property type="evidence" value="ECO:0007669"/>
    <property type="project" value="InterPro"/>
</dbReference>
<evidence type="ECO:0000313" key="4">
    <source>
        <dbReference type="Proteomes" id="UP000037069"/>
    </source>
</evidence>
<dbReference type="InterPro" id="IPR036217">
    <property type="entry name" value="MethylDNA_cys_MeTrfase_DNAb"/>
</dbReference>
<dbReference type="AlphaFoldDB" id="A0A0L0BQI0"/>
<name>A0A0L0BQI0_LUCCU</name>
<dbReference type="InterPro" id="IPR036388">
    <property type="entry name" value="WH-like_DNA-bd_sf"/>
</dbReference>
<dbReference type="Proteomes" id="UP000037069">
    <property type="component" value="Unassembled WGS sequence"/>
</dbReference>
<organism evidence="3 4">
    <name type="scientific">Lucilia cuprina</name>
    <name type="common">Green bottle fly</name>
    <name type="synonym">Australian sheep blowfly</name>
    <dbReference type="NCBI Taxonomy" id="7375"/>
    <lineage>
        <taxon>Eukaryota</taxon>
        <taxon>Metazoa</taxon>
        <taxon>Ecdysozoa</taxon>
        <taxon>Arthropoda</taxon>
        <taxon>Hexapoda</taxon>
        <taxon>Insecta</taxon>
        <taxon>Pterygota</taxon>
        <taxon>Neoptera</taxon>
        <taxon>Endopterygota</taxon>
        <taxon>Diptera</taxon>
        <taxon>Brachycera</taxon>
        <taxon>Muscomorpha</taxon>
        <taxon>Oestroidea</taxon>
        <taxon>Calliphoridae</taxon>
        <taxon>Luciliinae</taxon>
        <taxon>Lucilia</taxon>
    </lineage>
</organism>
<keyword evidence="1" id="KW-0227">DNA damage</keyword>
<protein>
    <recommendedName>
        <fullName evidence="2">Methylated-DNA-[protein]-cysteine S-methyltransferase DNA binding domain-containing protein</fullName>
    </recommendedName>
</protein>
<accession>A0A0L0BQI0</accession>
<evidence type="ECO:0000256" key="1">
    <source>
        <dbReference type="ARBA" id="ARBA00022763"/>
    </source>
</evidence>
<gene>
    <name evidence="3" type="ORF">FF38_10423</name>
</gene>
<comment type="caution">
    <text evidence="3">The sequence shown here is derived from an EMBL/GenBank/DDBJ whole genome shotgun (WGS) entry which is preliminary data.</text>
</comment>
<reference evidence="3 4" key="1">
    <citation type="journal article" date="2015" name="Nat. Commun.">
        <title>Lucilia cuprina genome unlocks parasitic fly biology to underpin future interventions.</title>
        <authorList>
            <person name="Anstead C.A."/>
            <person name="Korhonen P.K."/>
            <person name="Young N.D."/>
            <person name="Hall R.S."/>
            <person name="Jex A.R."/>
            <person name="Murali S.C."/>
            <person name="Hughes D.S."/>
            <person name="Lee S.F."/>
            <person name="Perry T."/>
            <person name="Stroehlein A.J."/>
            <person name="Ansell B.R."/>
            <person name="Breugelmans B."/>
            <person name="Hofmann A."/>
            <person name="Qu J."/>
            <person name="Dugan S."/>
            <person name="Lee S.L."/>
            <person name="Chao H."/>
            <person name="Dinh H."/>
            <person name="Han Y."/>
            <person name="Doddapaneni H.V."/>
            <person name="Worley K.C."/>
            <person name="Muzny D.M."/>
            <person name="Ioannidis P."/>
            <person name="Waterhouse R.M."/>
            <person name="Zdobnov E.M."/>
            <person name="James P.J."/>
            <person name="Bagnall N.H."/>
            <person name="Kotze A.C."/>
            <person name="Gibbs R.A."/>
            <person name="Richards S."/>
            <person name="Batterham P."/>
            <person name="Gasser R.B."/>
        </authorList>
    </citation>
    <scope>NUCLEOTIDE SEQUENCE [LARGE SCALE GENOMIC DNA]</scope>
    <source>
        <strain evidence="3 4">LS</strain>
        <tissue evidence="3">Full body</tissue>
    </source>
</reference>
<dbReference type="Pfam" id="PF01035">
    <property type="entry name" value="DNA_binding_1"/>
    <property type="match status" value="1"/>
</dbReference>
<dbReference type="InterPro" id="IPR014048">
    <property type="entry name" value="MethylDNA_cys_MeTrfase_DNA-bd"/>
</dbReference>
<evidence type="ECO:0000313" key="3">
    <source>
        <dbReference type="EMBL" id="KNC22266.1"/>
    </source>
</evidence>
<dbReference type="SUPFAM" id="SSF46767">
    <property type="entry name" value="Methylated DNA-protein cysteine methyltransferase, C-terminal domain"/>
    <property type="match status" value="1"/>
</dbReference>
<keyword evidence="4" id="KW-1185">Reference proteome</keyword>
<evidence type="ECO:0000259" key="2">
    <source>
        <dbReference type="Pfam" id="PF01035"/>
    </source>
</evidence>
<feature type="domain" description="Methylated-DNA-[protein]-cysteine S-methyltransferase DNA binding" evidence="2">
    <location>
        <begin position="53"/>
        <end position="94"/>
    </location>
</feature>
<proteinExistence type="predicted"/>
<dbReference type="Gene3D" id="1.10.10.10">
    <property type="entry name" value="Winged helix-like DNA-binding domain superfamily/Winged helix DNA-binding domain"/>
    <property type="match status" value="1"/>
</dbReference>
<sequence length="97" mass="11254">MYKNIIVKPIIRKTLPNTITYGVVETSNYGKILAAYYVEEKQLYICRFKFALNTVGSNDIAIFIPCHRVKARVNDMYKYGSGSDLKMKILLNEQKRK</sequence>
<dbReference type="GO" id="GO:0006281">
    <property type="term" value="P:DNA repair"/>
    <property type="evidence" value="ECO:0007669"/>
    <property type="project" value="InterPro"/>
</dbReference>
<dbReference type="EMBL" id="JRES01001520">
    <property type="protein sequence ID" value="KNC22266.1"/>
    <property type="molecule type" value="Genomic_DNA"/>
</dbReference>